<protein>
    <submittedName>
        <fullName evidence="2">Uncharacterized protein</fullName>
    </submittedName>
</protein>
<dbReference type="AlphaFoldDB" id="B9TK31"/>
<dbReference type="InParanoid" id="B9TK31"/>
<evidence type="ECO:0000313" key="3">
    <source>
        <dbReference type="Proteomes" id="UP000008311"/>
    </source>
</evidence>
<proteinExistence type="predicted"/>
<dbReference type="Proteomes" id="UP000008311">
    <property type="component" value="Unassembled WGS sequence"/>
</dbReference>
<accession>B9TK31</accession>
<feature type="compositionally biased region" description="Basic and acidic residues" evidence="1">
    <location>
        <begin position="66"/>
        <end position="75"/>
    </location>
</feature>
<feature type="compositionally biased region" description="Basic residues" evidence="1">
    <location>
        <begin position="55"/>
        <end position="65"/>
    </location>
</feature>
<evidence type="ECO:0000256" key="1">
    <source>
        <dbReference type="SAM" id="MobiDB-lite"/>
    </source>
</evidence>
<evidence type="ECO:0000313" key="2">
    <source>
        <dbReference type="EMBL" id="EEF23784.1"/>
    </source>
</evidence>
<organism evidence="2 3">
    <name type="scientific">Ricinus communis</name>
    <name type="common">Castor bean</name>
    <dbReference type="NCBI Taxonomy" id="3988"/>
    <lineage>
        <taxon>Eukaryota</taxon>
        <taxon>Viridiplantae</taxon>
        <taxon>Streptophyta</taxon>
        <taxon>Embryophyta</taxon>
        <taxon>Tracheophyta</taxon>
        <taxon>Spermatophyta</taxon>
        <taxon>Magnoliopsida</taxon>
        <taxon>eudicotyledons</taxon>
        <taxon>Gunneridae</taxon>
        <taxon>Pentapetalae</taxon>
        <taxon>rosids</taxon>
        <taxon>fabids</taxon>
        <taxon>Malpighiales</taxon>
        <taxon>Euphorbiaceae</taxon>
        <taxon>Acalyphoideae</taxon>
        <taxon>Acalypheae</taxon>
        <taxon>Ricinus</taxon>
    </lineage>
</organism>
<keyword evidence="3" id="KW-1185">Reference proteome</keyword>
<feature type="region of interest" description="Disordered" evidence="1">
    <location>
        <begin position="54"/>
        <end position="75"/>
    </location>
</feature>
<feature type="non-terminal residue" evidence="2">
    <location>
        <position position="1"/>
    </location>
</feature>
<dbReference type="EMBL" id="EQ984667">
    <property type="protein sequence ID" value="EEF23784.1"/>
    <property type="molecule type" value="Genomic_DNA"/>
</dbReference>
<gene>
    <name evidence="2" type="ORF">RCOM_1884190</name>
</gene>
<sequence>RDPALAAVPHEDRRGGAQLRRPVYLHLGGADLPARNAAPRRLAIRVVVHPLGGRHLPRRAGRQPHRRQDDVRAPDRHRLLLPAGGVHRQPAVPLLPAAGAAVDGAADVVLYLRDVGGGAGGHAAGAGPVPAHPRHRGLGAVVRGDAAGRHRRRRDRAGAITFGAVASRRTDGF</sequence>
<name>B9TK31_RICCO</name>
<reference evidence="3" key="1">
    <citation type="journal article" date="2010" name="Nat. Biotechnol.">
        <title>Draft genome sequence of the oilseed species Ricinus communis.</title>
        <authorList>
            <person name="Chan A.P."/>
            <person name="Crabtree J."/>
            <person name="Zhao Q."/>
            <person name="Lorenzi H."/>
            <person name="Orvis J."/>
            <person name="Puiu D."/>
            <person name="Melake-Berhan A."/>
            <person name="Jones K.M."/>
            <person name="Redman J."/>
            <person name="Chen G."/>
            <person name="Cahoon E.B."/>
            <person name="Gedil M."/>
            <person name="Stanke M."/>
            <person name="Haas B.J."/>
            <person name="Wortman J.R."/>
            <person name="Fraser-Liggett C.M."/>
            <person name="Ravel J."/>
            <person name="Rabinowicz P.D."/>
        </authorList>
    </citation>
    <scope>NUCLEOTIDE SEQUENCE [LARGE SCALE GENOMIC DNA]</scope>
    <source>
        <strain evidence="3">cv. Hale</strain>
    </source>
</reference>